<evidence type="ECO:0000256" key="15">
    <source>
        <dbReference type="SAM" id="MobiDB-lite"/>
    </source>
</evidence>
<dbReference type="InterPro" id="IPR036393">
    <property type="entry name" value="AceGlu_kinase-like_sf"/>
</dbReference>
<evidence type="ECO:0000256" key="7">
    <source>
        <dbReference type="ARBA" id="ARBA00022605"/>
    </source>
</evidence>
<evidence type="ECO:0000256" key="10">
    <source>
        <dbReference type="ARBA" id="ARBA00023128"/>
    </source>
</evidence>
<evidence type="ECO:0000259" key="16">
    <source>
        <dbReference type="PROSITE" id="PS51731"/>
    </source>
</evidence>
<dbReference type="EMBL" id="JADGJQ010000057">
    <property type="protein sequence ID" value="KAJ3175013.1"/>
    <property type="molecule type" value="Genomic_DNA"/>
</dbReference>
<comment type="pathway">
    <text evidence="3">Amino-acid biosynthesis; L-arginine biosynthesis; N(2)-acetyl-L-ornithine from L-glutamate: step 1/4.</text>
</comment>
<proteinExistence type="inferred from homology"/>
<keyword evidence="7" id="KW-0028">Amino-acid biosynthesis</keyword>
<feature type="domain" description="N-acetyltransferase" evidence="16">
    <location>
        <begin position="386"/>
        <end position="554"/>
    </location>
</feature>
<name>A0AAD5TF67_9FUNG</name>
<evidence type="ECO:0000256" key="3">
    <source>
        <dbReference type="ARBA" id="ARBA00004925"/>
    </source>
</evidence>
<dbReference type="Pfam" id="PF04768">
    <property type="entry name" value="NAT"/>
    <property type="match status" value="1"/>
</dbReference>
<protein>
    <recommendedName>
        <fullName evidence="6">Amino-acid acetyltransferase, mitochondrial</fullName>
        <ecNumber evidence="5">2.3.1.1</ecNumber>
    </recommendedName>
    <alternativeName>
        <fullName evidence="12">Glutamate N-acetyltransferase</fullName>
    </alternativeName>
    <alternativeName>
        <fullName evidence="13">N-acetylglutamate synthase</fullName>
    </alternativeName>
</protein>
<evidence type="ECO:0000256" key="6">
    <source>
        <dbReference type="ARBA" id="ARBA00018802"/>
    </source>
</evidence>
<evidence type="ECO:0000313" key="17">
    <source>
        <dbReference type="EMBL" id="KAJ3175013.1"/>
    </source>
</evidence>
<evidence type="ECO:0000256" key="2">
    <source>
        <dbReference type="ARBA" id="ARBA00004173"/>
    </source>
</evidence>
<dbReference type="PANTHER" id="PTHR23342:SF4">
    <property type="entry name" value="AMINO-ACID ACETYLTRANSFERASE, MITOCHONDRIAL"/>
    <property type="match status" value="1"/>
</dbReference>
<dbReference type="GO" id="GO:0004042">
    <property type="term" value="F:L-glutamate N-acetyltransferase activity"/>
    <property type="evidence" value="ECO:0007669"/>
    <property type="project" value="TreeGrafter"/>
</dbReference>
<dbReference type="Proteomes" id="UP001212152">
    <property type="component" value="Unassembled WGS sequence"/>
</dbReference>
<dbReference type="PROSITE" id="PS51731">
    <property type="entry name" value="GNAT_NAGS"/>
    <property type="match status" value="1"/>
</dbReference>
<accession>A0AAD5TF67</accession>
<evidence type="ECO:0000256" key="1">
    <source>
        <dbReference type="ARBA" id="ARBA00002294"/>
    </source>
</evidence>
<comment type="subcellular location">
    <subcellularLocation>
        <location evidence="2">Mitochondrion</location>
    </subcellularLocation>
</comment>
<feature type="region of interest" description="Disordered" evidence="15">
    <location>
        <begin position="354"/>
        <end position="374"/>
    </location>
</feature>
<dbReference type="Gene3D" id="3.40.1160.10">
    <property type="entry name" value="Acetylglutamate kinase-like"/>
    <property type="match status" value="1"/>
</dbReference>
<evidence type="ECO:0000256" key="5">
    <source>
        <dbReference type="ARBA" id="ARBA00012697"/>
    </source>
</evidence>
<evidence type="ECO:0000256" key="12">
    <source>
        <dbReference type="ARBA" id="ARBA00030346"/>
    </source>
</evidence>
<reference evidence="17" key="1">
    <citation type="submission" date="2020-05" db="EMBL/GenBank/DDBJ databases">
        <title>Phylogenomic resolution of chytrid fungi.</title>
        <authorList>
            <person name="Stajich J.E."/>
            <person name="Amses K."/>
            <person name="Simmons R."/>
            <person name="Seto K."/>
            <person name="Myers J."/>
            <person name="Bonds A."/>
            <person name="Quandt C.A."/>
            <person name="Barry K."/>
            <person name="Liu P."/>
            <person name="Grigoriev I."/>
            <person name="Longcore J.E."/>
            <person name="James T.Y."/>
        </authorList>
    </citation>
    <scope>NUCLEOTIDE SEQUENCE</scope>
    <source>
        <strain evidence="17">JEL0379</strain>
    </source>
</reference>
<evidence type="ECO:0000256" key="11">
    <source>
        <dbReference type="ARBA" id="ARBA00023315"/>
    </source>
</evidence>
<keyword evidence="11" id="KW-0012">Acyltransferase</keyword>
<dbReference type="GO" id="GO:0005759">
    <property type="term" value="C:mitochondrial matrix"/>
    <property type="evidence" value="ECO:0007669"/>
    <property type="project" value="TreeGrafter"/>
</dbReference>
<sequence length="560" mass="61159">MHRSRLLFTARYRRPWAAQCLHRWYSSSTSLPPDPHPKPASGRQFILDVLNAKPSQREARQFLKRFNPLPPKVAAGQQHGQSEQQAALAGTHNVDLHSAIQLGLVSLGHDVVDARLPRLAETLVHLHKLGMTPLVVVEDHEADGTERERRDSLLAKVFRVVDLIDSAGGRGMALYTGVFSRCDQSLTTDLGAINTALSLGHIPVLAPFASAPNLAAAILPARPTLVALSRSLSASDLPTPLKLILVNNRGGLAPTRDAAIGFVNLEDEYGDVVTGLEGAAASCGDDASRQELRAMHNDLDTVRKILDVLPSSSSAVIASVTSSAALISNLITDKPLNAAQNMSLDIISPLSGPQELQQQAEPDYPRHLSDRPATTPTVLRHGMRVVAYTEPEWASKVDILRMNTLLERSFQKPLRTNAFWNRMHGVLHQVIIAGAYDGAAIVTHEAYPTPPTKTTTAASVLHSRIPYLDKFAVAPTSQGIGVADILWKQLRKRYPDLVWRSRASNPVNKWYFERCDGTVRLAGSPWQMFWYGPRGADEVKAYAEMAEAVPASFHAAKHGT</sequence>
<evidence type="ECO:0000256" key="13">
    <source>
        <dbReference type="ARBA" id="ARBA00033251"/>
    </source>
</evidence>
<evidence type="ECO:0000313" key="18">
    <source>
        <dbReference type="Proteomes" id="UP001212152"/>
    </source>
</evidence>
<organism evidence="17 18">
    <name type="scientific">Geranomyces variabilis</name>
    <dbReference type="NCBI Taxonomy" id="109894"/>
    <lineage>
        <taxon>Eukaryota</taxon>
        <taxon>Fungi</taxon>
        <taxon>Fungi incertae sedis</taxon>
        <taxon>Chytridiomycota</taxon>
        <taxon>Chytridiomycota incertae sedis</taxon>
        <taxon>Chytridiomycetes</taxon>
        <taxon>Spizellomycetales</taxon>
        <taxon>Powellomycetaceae</taxon>
        <taxon>Geranomyces</taxon>
    </lineage>
</organism>
<dbReference type="Gene3D" id="3.40.630.30">
    <property type="match status" value="1"/>
</dbReference>
<dbReference type="GO" id="GO:0006526">
    <property type="term" value="P:L-arginine biosynthetic process"/>
    <property type="evidence" value="ECO:0007669"/>
    <property type="project" value="TreeGrafter"/>
</dbReference>
<dbReference type="AlphaFoldDB" id="A0AAD5TF67"/>
<evidence type="ECO:0000256" key="9">
    <source>
        <dbReference type="ARBA" id="ARBA00022946"/>
    </source>
</evidence>
<comment type="function">
    <text evidence="1">N-acetylglutamate synthase involved in arginine biosynthesis.</text>
</comment>
<dbReference type="EC" id="2.3.1.1" evidence="5"/>
<evidence type="ECO:0000256" key="4">
    <source>
        <dbReference type="ARBA" id="ARBA00008694"/>
    </source>
</evidence>
<evidence type="ECO:0000256" key="8">
    <source>
        <dbReference type="ARBA" id="ARBA00022679"/>
    </source>
</evidence>
<comment type="catalytic activity">
    <reaction evidence="14">
        <text>L-glutamate + acetyl-CoA = N-acetyl-L-glutamate + CoA + H(+)</text>
        <dbReference type="Rhea" id="RHEA:24292"/>
        <dbReference type="ChEBI" id="CHEBI:15378"/>
        <dbReference type="ChEBI" id="CHEBI:29985"/>
        <dbReference type="ChEBI" id="CHEBI:44337"/>
        <dbReference type="ChEBI" id="CHEBI:57287"/>
        <dbReference type="ChEBI" id="CHEBI:57288"/>
        <dbReference type="EC" id="2.3.1.1"/>
    </reaction>
</comment>
<dbReference type="GO" id="GO:0006592">
    <property type="term" value="P:ornithine biosynthetic process"/>
    <property type="evidence" value="ECO:0007669"/>
    <property type="project" value="TreeGrafter"/>
</dbReference>
<keyword evidence="9" id="KW-0809">Transit peptide</keyword>
<dbReference type="InterPro" id="IPR006855">
    <property type="entry name" value="Vertebrate-like_GNAT_dom"/>
</dbReference>
<comment type="caution">
    <text evidence="17">The sequence shown here is derived from an EMBL/GenBank/DDBJ whole genome shotgun (WGS) entry which is preliminary data.</text>
</comment>
<keyword evidence="8" id="KW-0808">Transferase</keyword>
<evidence type="ECO:0000256" key="14">
    <source>
        <dbReference type="ARBA" id="ARBA00048372"/>
    </source>
</evidence>
<gene>
    <name evidence="17" type="primary">ARG2</name>
    <name evidence="17" type="ORF">HDU87_006547</name>
</gene>
<keyword evidence="18" id="KW-1185">Reference proteome</keyword>
<dbReference type="PANTHER" id="PTHR23342">
    <property type="entry name" value="N-ACETYLGLUTAMATE SYNTHASE"/>
    <property type="match status" value="1"/>
</dbReference>
<keyword evidence="10" id="KW-0496">Mitochondrion</keyword>
<comment type="similarity">
    <text evidence="4">Belongs to the acetyltransferase family.</text>
</comment>